<comment type="similarity">
    <text evidence="2">Belongs to the HAD-like hydrolase superfamily. CbbY/CbbZ/Gph/YieH family.</text>
</comment>
<dbReference type="NCBIfam" id="TIGR01509">
    <property type="entry name" value="HAD-SF-IA-v3"/>
    <property type="match status" value="1"/>
</dbReference>
<keyword evidence="4" id="KW-0460">Magnesium</keyword>
<evidence type="ECO:0000256" key="4">
    <source>
        <dbReference type="ARBA" id="ARBA00022842"/>
    </source>
</evidence>
<dbReference type="InterPro" id="IPR006439">
    <property type="entry name" value="HAD-SF_hydro_IA"/>
</dbReference>
<accession>A0A9D1QDS2</accession>
<sequence>MLQAALFDMDGVIVDNRDAHLRAFVEFARRHGIPDLDARTLLPFFGSTNAVIMSHLFGRNDIPSEEVERLSLEKEEIYRELYDPVMAPATGLTTLLQQLKSAGVRIAVGSSAPRVNVDFVLDRCHIASYFDAVASGSEITRSKPDPEVYLLAAEKLGVAPENCVVFEDAFVGMEAARRAGCRVAALASTFPREMITGRGDYDRLYDSFAQIDLPALRALWD</sequence>
<evidence type="ECO:0000256" key="2">
    <source>
        <dbReference type="ARBA" id="ARBA00006171"/>
    </source>
</evidence>
<dbReference type="AlphaFoldDB" id="A0A9D1QDS2"/>
<dbReference type="PANTHER" id="PTHR46193:SF18">
    <property type="entry name" value="HEXITOL PHOSPHATASE B"/>
    <property type="match status" value="1"/>
</dbReference>
<reference evidence="6" key="2">
    <citation type="submission" date="2021-04" db="EMBL/GenBank/DDBJ databases">
        <authorList>
            <person name="Gilroy R."/>
        </authorList>
    </citation>
    <scope>NUCLEOTIDE SEQUENCE</scope>
    <source>
        <strain evidence="6">ChiBcec15-1070</strain>
    </source>
</reference>
<dbReference type="InterPro" id="IPR036412">
    <property type="entry name" value="HAD-like_sf"/>
</dbReference>
<dbReference type="GO" id="GO:0046872">
    <property type="term" value="F:metal ion binding"/>
    <property type="evidence" value="ECO:0007669"/>
    <property type="project" value="UniProtKB-KW"/>
</dbReference>
<evidence type="ECO:0000313" key="7">
    <source>
        <dbReference type="Proteomes" id="UP000823926"/>
    </source>
</evidence>
<gene>
    <name evidence="6" type="ORF">H9888_04510</name>
</gene>
<evidence type="ECO:0000256" key="3">
    <source>
        <dbReference type="ARBA" id="ARBA00022723"/>
    </source>
</evidence>
<dbReference type="GO" id="GO:0003824">
    <property type="term" value="F:catalytic activity"/>
    <property type="evidence" value="ECO:0007669"/>
    <property type="project" value="UniProtKB-ARBA"/>
</dbReference>
<organism evidence="6 7">
    <name type="scientific">Candidatus Rikenella faecigallinarum</name>
    <dbReference type="NCBI Taxonomy" id="2838745"/>
    <lineage>
        <taxon>Bacteria</taxon>
        <taxon>Pseudomonadati</taxon>
        <taxon>Bacteroidota</taxon>
        <taxon>Bacteroidia</taxon>
        <taxon>Bacteroidales</taxon>
        <taxon>Rikenellaceae</taxon>
        <taxon>Rikenella</taxon>
    </lineage>
</organism>
<keyword evidence="3" id="KW-0479">Metal-binding</keyword>
<dbReference type="InterPro" id="IPR041492">
    <property type="entry name" value="HAD_2"/>
</dbReference>
<dbReference type="Gene3D" id="1.10.150.240">
    <property type="entry name" value="Putative phosphatase, domain 2"/>
    <property type="match status" value="1"/>
</dbReference>
<evidence type="ECO:0000313" key="6">
    <source>
        <dbReference type="EMBL" id="HIW10749.1"/>
    </source>
</evidence>
<dbReference type="Pfam" id="PF13419">
    <property type="entry name" value="HAD_2"/>
    <property type="match status" value="1"/>
</dbReference>
<reference evidence="6" key="1">
    <citation type="journal article" date="2021" name="PeerJ">
        <title>Extensive microbial diversity within the chicken gut microbiome revealed by metagenomics and culture.</title>
        <authorList>
            <person name="Gilroy R."/>
            <person name="Ravi A."/>
            <person name="Getino M."/>
            <person name="Pursley I."/>
            <person name="Horton D.L."/>
            <person name="Alikhan N.F."/>
            <person name="Baker D."/>
            <person name="Gharbi K."/>
            <person name="Hall N."/>
            <person name="Watson M."/>
            <person name="Adriaenssens E.M."/>
            <person name="Foster-Nyarko E."/>
            <person name="Jarju S."/>
            <person name="Secka A."/>
            <person name="Antonio M."/>
            <person name="Oren A."/>
            <person name="Chaudhuri R.R."/>
            <person name="La Ragione R."/>
            <person name="Hildebrand F."/>
            <person name="Pallen M.J."/>
        </authorList>
    </citation>
    <scope>NUCLEOTIDE SEQUENCE</scope>
    <source>
        <strain evidence="6">ChiBcec15-1070</strain>
    </source>
</reference>
<proteinExistence type="inferred from homology"/>
<dbReference type="InterPro" id="IPR023198">
    <property type="entry name" value="PGP-like_dom2"/>
</dbReference>
<dbReference type="SFLD" id="SFLDS00003">
    <property type="entry name" value="Haloacid_Dehalogenase"/>
    <property type="match status" value="1"/>
</dbReference>
<dbReference type="Proteomes" id="UP000823926">
    <property type="component" value="Unassembled WGS sequence"/>
</dbReference>
<comment type="cofactor">
    <cofactor evidence="1">
        <name>Mg(2+)</name>
        <dbReference type="ChEBI" id="CHEBI:18420"/>
    </cofactor>
</comment>
<dbReference type="SFLD" id="SFLDG01129">
    <property type="entry name" value="C1.5:_HAD__Beta-PGM__Phosphata"/>
    <property type="match status" value="1"/>
</dbReference>
<evidence type="ECO:0000256" key="1">
    <source>
        <dbReference type="ARBA" id="ARBA00001946"/>
    </source>
</evidence>
<keyword evidence="5" id="KW-0119">Carbohydrate metabolism</keyword>
<dbReference type="CDD" id="cd07505">
    <property type="entry name" value="HAD_BPGM-like"/>
    <property type="match status" value="1"/>
</dbReference>
<evidence type="ECO:0000256" key="5">
    <source>
        <dbReference type="ARBA" id="ARBA00023277"/>
    </source>
</evidence>
<dbReference type="Gene3D" id="3.40.50.1000">
    <property type="entry name" value="HAD superfamily/HAD-like"/>
    <property type="match status" value="1"/>
</dbReference>
<dbReference type="NCBIfam" id="TIGR01549">
    <property type="entry name" value="HAD-SF-IA-v1"/>
    <property type="match status" value="1"/>
</dbReference>
<dbReference type="InterPro" id="IPR051600">
    <property type="entry name" value="Beta-PGM-like"/>
</dbReference>
<dbReference type="InterPro" id="IPR023214">
    <property type="entry name" value="HAD_sf"/>
</dbReference>
<dbReference type="SUPFAM" id="SSF56784">
    <property type="entry name" value="HAD-like"/>
    <property type="match status" value="1"/>
</dbReference>
<name>A0A9D1QDS2_9BACT</name>
<comment type="caution">
    <text evidence="6">The sequence shown here is derived from an EMBL/GenBank/DDBJ whole genome shotgun (WGS) entry which is preliminary data.</text>
</comment>
<dbReference type="PRINTS" id="PR00413">
    <property type="entry name" value="HADHALOGNASE"/>
</dbReference>
<dbReference type="PANTHER" id="PTHR46193">
    <property type="entry name" value="6-PHOSPHOGLUCONATE PHOSPHATASE"/>
    <property type="match status" value="1"/>
</dbReference>
<protein>
    <submittedName>
        <fullName evidence="6">HAD family phosphatase</fullName>
    </submittedName>
</protein>
<dbReference type="SFLD" id="SFLDG01135">
    <property type="entry name" value="C1.5.6:_HAD__Beta-PGM__Phospha"/>
    <property type="match status" value="1"/>
</dbReference>
<dbReference type="EMBL" id="DXHL01000021">
    <property type="protein sequence ID" value="HIW10749.1"/>
    <property type="molecule type" value="Genomic_DNA"/>
</dbReference>